<dbReference type="PROSITE" id="PS52016">
    <property type="entry name" value="TONB_DEPENDENT_REC_3"/>
    <property type="match status" value="1"/>
</dbReference>
<evidence type="ECO:0000313" key="13">
    <source>
        <dbReference type="Proteomes" id="UP001271263"/>
    </source>
</evidence>
<keyword evidence="6 7" id="KW-0998">Cell outer membrane</keyword>
<keyword evidence="2 7" id="KW-0813">Transport</keyword>
<feature type="chain" id="PRO_5043432100" evidence="8">
    <location>
        <begin position="28"/>
        <end position="813"/>
    </location>
</feature>
<evidence type="ECO:0000256" key="8">
    <source>
        <dbReference type="SAM" id="SignalP"/>
    </source>
</evidence>
<evidence type="ECO:0000313" key="11">
    <source>
        <dbReference type="EMBL" id="MDW4824648.1"/>
    </source>
</evidence>
<evidence type="ECO:0000313" key="10">
    <source>
        <dbReference type="EMBL" id="MDR8522569.1"/>
    </source>
</evidence>
<dbReference type="Gene3D" id="2.40.170.20">
    <property type="entry name" value="TonB-dependent receptor, beta-barrel domain"/>
    <property type="match status" value="2"/>
</dbReference>
<proteinExistence type="inferred from homology"/>
<dbReference type="AlphaFoldDB" id="A0AAW8NGV1"/>
<gene>
    <name evidence="10" type="ORF">OS133_02510</name>
    <name evidence="11" type="ORF">OS134_11320</name>
</gene>
<evidence type="ECO:0000313" key="12">
    <source>
        <dbReference type="Proteomes" id="UP001259340"/>
    </source>
</evidence>
<keyword evidence="10" id="KW-0675">Receptor</keyword>
<dbReference type="InterPro" id="IPR012910">
    <property type="entry name" value="Plug_dom"/>
</dbReference>
<keyword evidence="4 7" id="KW-0812">Transmembrane</keyword>
<organism evidence="10 12">
    <name type="scientific">Shewanella fidelis</name>
    <dbReference type="NCBI Taxonomy" id="173509"/>
    <lineage>
        <taxon>Bacteria</taxon>
        <taxon>Pseudomonadati</taxon>
        <taxon>Pseudomonadota</taxon>
        <taxon>Gammaproteobacteria</taxon>
        <taxon>Alteromonadales</taxon>
        <taxon>Shewanellaceae</taxon>
        <taxon>Shewanella</taxon>
    </lineage>
</organism>
<dbReference type="InterPro" id="IPR036942">
    <property type="entry name" value="Beta-barrel_TonB_sf"/>
</dbReference>
<dbReference type="RefSeq" id="WP_310653890.1">
    <property type="nucleotide sequence ID" value="NZ_JAPMLA010000005.1"/>
</dbReference>
<dbReference type="SUPFAM" id="SSF56935">
    <property type="entry name" value="Porins"/>
    <property type="match status" value="1"/>
</dbReference>
<dbReference type="Pfam" id="PF07715">
    <property type="entry name" value="Plug"/>
    <property type="match status" value="1"/>
</dbReference>
<evidence type="ECO:0000256" key="2">
    <source>
        <dbReference type="ARBA" id="ARBA00022448"/>
    </source>
</evidence>
<comment type="similarity">
    <text evidence="7">Belongs to the TonB-dependent receptor family.</text>
</comment>
<keyword evidence="13" id="KW-1185">Reference proteome</keyword>
<dbReference type="GO" id="GO:0009279">
    <property type="term" value="C:cell outer membrane"/>
    <property type="evidence" value="ECO:0007669"/>
    <property type="project" value="UniProtKB-SubCell"/>
</dbReference>
<dbReference type="InterPro" id="IPR037066">
    <property type="entry name" value="Plug_dom_sf"/>
</dbReference>
<evidence type="ECO:0000256" key="4">
    <source>
        <dbReference type="ARBA" id="ARBA00022692"/>
    </source>
</evidence>
<dbReference type="InterPro" id="IPR039426">
    <property type="entry name" value="TonB-dep_rcpt-like"/>
</dbReference>
<evidence type="ECO:0000259" key="9">
    <source>
        <dbReference type="Pfam" id="PF07715"/>
    </source>
</evidence>
<reference evidence="11 13" key="1">
    <citation type="journal article" date="2022" name="bioRxiv">
        <title>Prophages regulate Shewanella fidelis 3313 motility and biofilm formation: implications for gut colonization dynamics in Ciona robusta.</title>
        <authorList>
            <person name="Natarajan O."/>
            <person name="Gibboney S.L."/>
            <person name="Young M.N."/>
            <person name="Lim S.J."/>
            <person name="Pluta N."/>
            <person name="Atkinson C.G."/>
            <person name="Leigh B.A."/>
            <person name="Liberti A."/>
            <person name="Kees E.D."/>
            <person name="Breitbart M."/>
            <person name="Gralnick J.A."/>
            <person name="Dishaw L.J."/>
        </authorList>
    </citation>
    <scope>NUCLEOTIDE SEQUENCE [LARGE SCALE GENOMIC DNA]</scope>
    <source>
        <strain evidence="11 13">JG4066</strain>
    </source>
</reference>
<comment type="subcellular location">
    <subcellularLocation>
        <location evidence="1 7">Cell outer membrane</location>
        <topology evidence="1 7">Multi-pass membrane protein</topology>
    </subcellularLocation>
</comment>
<keyword evidence="5 7" id="KW-0472">Membrane</keyword>
<keyword evidence="3 7" id="KW-1134">Transmembrane beta strand</keyword>
<dbReference type="Gene3D" id="2.170.130.10">
    <property type="entry name" value="TonB-dependent receptor, plug domain"/>
    <property type="match status" value="1"/>
</dbReference>
<evidence type="ECO:0000256" key="5">
    <source>
        <dbReference type="ARBA" id="ARBA00023136"/>
    </source>
</evidence>
<evidence type="ECO:0000256" key="3">
    <source>
        <dbReference type="ARBA" id="ARBA00022452"/>
    </source>
</evidence>
<evidence type="ECO:0000256" key="1">
    <source>
        <dbReference type="ARBA" id="ARBA00004571"/>
    </source>
</evidence>
<comment type="caution">
    <text evidence="10">The sequence shown here is derived from an EMBL/GenBank/DDBJ whole genome shotgun (WGS) entry which is preliminary data.</text>
</comment>
<protein>
    <submittedName>
        <fullName evidence="10">TonB-dependent receptor plug domain-containing protein</fullName>
    </submittedName>
</protein>
<sequence>MNTQSKLRPKMLAVSIFIALSGGNVSAGEAVPQLAETQAVHNDSDTNISIERTEITNTPVGNTDLSSLLARESSVGVDTGLSGMRGGDLTPEQISIAGARPHQTQYMIGGVSTNNITTAASNKGNSGTLSSGHPSGYYVDTALMEEVEVLDNNINPEYGGFTGGVVNVELRKAKDEFQAEYQYRMTDSDWNAEPETSAKDKGFADGSFGDGRYQPNYQKRFHTLHVSGAITENQKLAVNYSRKDSEIPLSNNGVTSDYGQSIDNLFVTHELDLGQWQLQSDLRYSKFISKDFLNDSVNQDAAQANSDSSNEHLGLGGTIKLSGNFQSGTWQTTFAYDQLEDNRQSEADYFRTNIVMPVDGAMLRENTGGYGDLSQVQDTWQVKSLFEFTPMYIGNSRHQLMMGAEFISQNAKQERHSDFSAFNYMDVRGKKSISNWSHYQKGTVEVDSQRYALFANNQMTWDQLTLNLGARAEQLAQFDKTVFAPRLNVSWDFDQEQMNRLTLGVNRYYSNDQLGWELRQAAKSLETKYSVCMPINGDYSSNSLADYSCTARPPVAAVELNTADVPYSDELSLNWQYEVAGLSINPSYMLRQQKAGLSISGDEVLNNVESESQIFALNIHNTQAWQAVGARLDAFLNVTYENRSGSGNLSANYDDVNDLNSGYENTWVMFDGQLMRSNDMDTSGFSSPWEARLGTTMTWESWGVTWSNLINFEDGRNLTQFMGMEQANIDGEIINVKAIDTAKMESLITWDTSVRWSPEALIQHHASVELSVTNLLDSHAEITSYGTNVNGKDNTSSYYNKGREVWLALTLKY</sequence>
<evidence type="ECO:0000256" key="6">
    <source>
        <dbReference type="ARBA" id="ARBA00023237"/>
    </source>
</evidence>
<dbReference type="Proteomes" id="UP001259340">
    <property type="component" value="Unassembled WGS sequence"/>
</dbReference>
<keyword evidence="8" id="KW-0732">Signal</keyword>
<evidence type="ECO:0000256" key="7">
    <source>
        <dbReference type="PROSITE-ProRule" id="PRU01360"/>
    </source>
</evidence>
<feature type="domain" description="TonB-dependent receptor plug" evidence="9">
    <location>
        <begin position="49"/>
        <end position="165"/>
    </location>
</feature>
<feature type="signal peptide" evidence="8">
    <location>
        <begin position="1"/>
        <end position="27"/>
    </location>
</feature>
<reference evidence="10" key="2">
    <citation type="submission" date="2022-11" db="EMBL/GenBank/DDBJ databases">
        <title>Prophages regulate Shewanella fidelis motility and biofilm formation: implications for gut colonization dynamics in Ciona robusta.</title>
        <authorList>
            <person name="Natarajan O."/>
            <person name="Gibboney S.L."/>
            <person name="Young M.N."/>
            <person name="Lim S.J."/>
            <person name="Pluta N."/>
            <person name="Atkinson C.G.F."/>
            <person name="Leigh B.A."/>
            <person name="Liberti A."/>
            <person name="Kees E."/>
            <person name="Breitbart M."/>
            <person name="Gralnick J."/>
            <person name="Dishaw L.J."/>
        </authorList>
    </citation>
    <scope>NUCLEOTIDE SEQUENCE</scope>
    <source>
        <strain evidence="10">3313</strain>
    </source>
</reference>
<dbReference type="Proteomes" id="UP001271263">
    <property type="component" value="Unassembled WGS sequence"/>
</dbReference>
<dbReference type="EMBL" id="JAPMLD010000004">
    <property type="protein sequence ID" value="MDW4824648.1"/>
    <property type="molecule type" value="Genomic_DNA"/>
</dbReference>
<accession>A0AAW8NGV1</accession>
<name>A0AAW8NGV1_9GAMM</name>
<dbReference type="EMBL" id="JAPMLE010000001">
    <property type="protein sequence ID" value="MDR8522569.1"/>
    <property type="molecule type" value="Genomic_DNA"/>
</dbReference>